<dbReference type="Gene3D" id="3.40.50.300">
    <property type="entry name" value="P-loop containing nucleotide triphosphate hydrolases"/>
    <property type="match status" value="1"/>
</dbReference>
<dbReference type="PANTHER" id="PTHR47691:SF3">
    <property type="entry name" value="HTH-TYPE TRANSCRIPTIONAL REGULATOR RV0890C-RELATED"/>
    <property type="match status" value="1"/>
</dbReference>
<gene>
    <name evidence="1" type="ORF">AA23TX_07589</name>
</gene>
<reference evidence="1 2" key="1">
    <citation type="submission" date="2019-09" db="EMBL/GenBank/DDBJ databases">
        <authorList>
            <person name="Leyn A S."/>
        </authorList>
    </citation>
    <scope>NUCLEOTIDE SEQUENCE [LARGE SCALE GENOMIC DNA]</scope>
    <source>
        <strain evidence="1">AA231_1</strain>
    </source>
</reference>
<sequence length="668" mass="71887">MIRQPSSRSIRFPLAAPRIWVDRSDLLVALQAHVSEPGQTRVLLHGLPGIGKTALAATWLAGLDPPAGSVPLIATLQSGPGPAVTAHEVLAEWLRTLGVAPERIPPSLAQRSAAFQQRTQNTPVVAFIDNVVDVTDVRALLPGGDSSIVVATSTLLLGELIVDGFALYPVAELPADDAAALLAAYQRDAPSLPTQSRWRELAAQCRGHPLMLCLAAAFLAMRRHTTPADLVDVLARRSADTLTVGGSSLGALLTVVYDDLPALAQQLYRLLADHPGPDFTVPVLADALDQPHHQVDDAMHELFRAHVVSDTGAGRYALGPSVRQHAERQRLEVDGIAIRDEQVRRMIAWYVEGAAGAADTIKTAARRYTPVFTTGRADHRRHPSAALAQEWFDTERQNIMAALATAADLGLDELVAEAAEAVWDPLRTSYRFDDIATTQIRAKAAARTVSTAFAAVVTARAAFALTSLGENQKAHAEAEEAVELAQSTGDSWAQAMTLSTRARALTAAGWIQDAINDLNDALVLDRQRGDRRSVALRLRRLGEAHLALMNPRGAIPLLRESVEEMGAAGDRAGHARSLTYLAQGYLAAGDLRGAQDAAYRAIVYFEQTGAVRHLVEARLVVARVYEQYGDFQAADALCGELLIALDEESGAPVEACRTEIRRLREKLG</sequence>
<dbReference type="SUPFAM" id="SSF48452">
    <property type="entry name" value="TPR-like"/>
    <property type="match status" value="1"/>
</dbReference>
<dbReference type="InterPro" id="IPR011990">
    <property type="entry name" value="TPR-like_helical_dom_sf"/>
</dbReference>
<evidence type="ECO:0000313" key="1">
    <source>
        <dbReference type="EMBL" id="VVJ22672.1"/>
    </source>
</evidence>
<name>A0A6I8M1Y2_9PSEU</name>
<keyword evidence="2" id="KW-1185">Reference proteome</keyword>
<dbReference type="EMBL" id="CABVGP010000003">
    <property type="protein sequence ID" value="VVJ22672.1"/>
    <property type="molecule type" value="Genomic_DNA"/>
</dbReference>
<dbReference type="Proteomes" id="UP000399805">
    <property type="component" value="Unassembled WGS sequence"/>
</dbReference>
<organism evidence="1 2">
    <name type="scientific">Amycolatopsis camponoti</name>
    <dbReference type="NCBI Taxonomy" id="2606593"/>
    <lineage>
        <taxon>Bacteria</taxon>
        <taxon>Bacillati</taxon>
        <taxon>Actinomycetota</taxon>
        <taxon>Actinomycetes</taxon>
        <taxon>Pseudonocardiales</taxon>
        <taxon>Pseudonocardiaceae</taxon>
        <taxon>Amycolatopsis</taxon>
    </lineage>
</organism>
<dbReference type="Gene3D" id="1.25.40.10">
    <property type="entry name" value="Tetratricopeptide repeat domain"/>
    <property type="match status" value="1"/>
</dbReference>
<proteinExistence type="predicted"/>
<dbReference type="SUPFAM" id="SSF52540">
    <property type="entry name" value="P-loop containing nucleoside triphosphate hydrolases"/>
    <property type="match status" value="1"/>
</dbReference>
<accession>A0A6I8M1Y2</accession>
<dbReference type="InterPro" id="IPR027417">
    <property type="entry name" value="P-loop_NTPase"/>
</dbReference>
<evidence type="ECO:0008006" key="3">
    <source>
        <dbReference type="Google" id="ProtNLM"/>
    </source>
</evidence>
<protein>
    <recommendedName>
        <fullName evidence="3">NB-ARC domain-containing protein</fullName>
    </recommendedName>
</protein>
<dbReference type="AlphaFoldDB" id="A0A6I8M1Y2"/>
<dbReference type="PANTHER" id="PTHR47691">
    <property type="entry name" value="REGULATOR-RELATED"/>
    <property type="match status" value="1"/>
</dbReference>
<evidence type="ECO:0000313" key="2">
    <source>
        <dbReference type="Proteomes" id="UP000399805"/>
    </source>
</evidence>